<dbReference type="Gene3D" id="1.20.1280.50">
    <property type="match status" value="1"/>
</dbReference>
<dbReference type="EMBL" id="GG745344">
    <property type="protein sequence ID" value="KNE64429.1"/>
    <property type="molecule type" value="Genomic_DNA"/>
</dbReference>
<dbReference type="VEuPathDB" id="FungiDB:AMAG_09451"/>
<dbReference type="AlphaFoldDB" id="A0A0L0SPV1"/>
<name>A0A0L0SPV1_ALLM3</name>
<reference evidence="1 2" key="1">
    <citation type="submission" date="2009-11" db="EMBL/GenBank/DDBJ databases">
        <title>Annotation of Allomyces macrogynus ATCC 38327.</title>
        <authorList>
            <consortium name="The Broad Institute Genome Sequencing Platform"/>
            <person name="Russ C."/>
            <person name="Cuomo C."/>
            <person name="Burger G."/>
            <person name="Gray M.W."/>
            <person name="Holland P.W.H."/>
            <person name="King N."/>
            <person name="Lang F.B.F."/>
            <person name="Roger A.J."/>
            <person name="Ruiz-Trillo I."/>
            <person name="Young S.K."/>
            <person name="Zeng Q."/>
            <person name="Gargeya S."/>
            <person name="Fitzgerald M."/>
            <person name="Haas B."/>
            <person name="Abouelleil A."/>
            <person name="Alvarado L."/>
            <person name="Arachchi H.M."/>
            <person name="Berlin A."/>
            <person name="Chapman S.B."/>
            <person name="Gearin G."/>
            <person name="Goldberg J."/>
            <person name="Griggs A."/>
            <person name="Gujja S."/>
            <person name="Hansen M."/>
            <person name="Heiman D."/>
            <person name="Howarth C."/>
            <person name="Larimer J."/>
            <person name="Lui A."/>
            <person name="MacDonald P.J.P."/>
            <person name="McCowen C."/>
            <person name="Montmayeur A."/>
            <person name="Murphy C."/>
            <person name="Neiman D."/>
            <person name="Pearson M."/>
            <person name="Priest M."/>
            <person name="Roberts A."/>
            <person name="Saif S."/>
            <person name="Shea T."/>
            <person name="Sisk P."/>
            <person name="Stolte C."/>
            <person name="Sykes S."/>
            <person name="Wortman J."/>
            <person name="Nusbaum C."/>
            <person name="Birren B."/>
        </authorList>
    </citation>
    <scope>NUCLEOTIDE SEQUENCE [LARGE SCALE GENOMIC DNA]</scope>
    <source>
        <strain evidence="1 2">ATCC 38327</strain>
    </source>
</reference>
<keyword evidence="2" id="KW-1185">Reference proteome</keyword>
<dbReference type="InterPro" id="IPR032675">
    <property type="entry name" value="LRR_dom_sf"/>
</dbReference>
<accession>A0A0L0SPV1</accession>
<organism evidence="1 2">
    <name type="scientific">Allomyces macrogynus (strain ATCC 38327)</name>
    <name type="common">Allomyces javanicus var. macrogynus</name>
    <dbReference type="NCBI Taxonomy" id="578462"/>
    <lineage>
        <taxon>Eukaryota</taxon>
        <taxon>Fungi</taxon>
        <taxon>Fungi incertae sedis</taxon>
        <taxon>Blastocladiomycota</taxon>
        <taxon>Blastocladiomycetes</taxon>
        <taxon>Blastocladiales</taxon>
        <taxon>Blastocladiaceae</taxon>
        <taxon>Allomyces</taxon>
    </lineage>
</organism>
<evidence type="ECO:0000313" key="1">
    <source>
        <dbReference type="EMBL" id="KNE64429.1"/>
    </source>
</evidence>
<protein>
    <submittedName>
        <fullName evidence="1">Uncharacterized protein</fullName>
    </submittedName>
</protein>
<dbReference type="Proteomes" id="UP000054350">
    <property type="component" value="Unassembled WGS sequence"/>
</dbReference>
<gene>
    <name evidence="1" type="ORF">AMAG_09451</name>
</gene>
<dbReference type="Gene3D" id="3.80.10.10">
    <property type="entry name" value="Ribonuclease Inhibitor"/>
    <property type="match status" value="1"/>
</dbReference>
<evidence type="ECO:0000313" key="2">
    <source>
        <dbReference type="Proteomes" id="UP000054350"/>
    </source>
</evidence>
<proteinExistence type="predicted"/>
<dbReference type="OrthoDB" id="5564309at2759"/>
<reference evidence="2" key="2">
    <citation type="submission" date="2009-11" db="EMBL/GenBank/DDBJ databases">
        <title>The Genome Sequence of Allomyces macrogynus strain ATCC 38327.</title>
        <authorList>
            <consortium name="The Broad Institute Genome Sequencing Platform"/>
            <person name="Russ C."/>
            <person name="Cuomo C."/>
            <person name="Shea T."/>
            <person name="Young S.K."/>
            <person name="Zeng Q."/>
            <person name="Koehrsen M."/>
            <person name="Haas B."/>
            <person name="Borodovsky M."/>
            <person name="Guigo R."/>
            <person name="Alvarado L."/>
            <person name="Berlin A."/>
            <person name="Borenstein D."/>
            <person name="Chen Z."/>
            <person name="Engels R."/>
            <person name="Freedman E."/>
            <person name="Gellesch M."/>
            <person name="Goldberg J."/>
            <person name="Griggs A."/>
            <person name="Gujja S."/>
            <person name="Heiman D."/>
            <person name="Hepburn T."/>
            <person name="Howarth C."/>
            <person name="Jen D."/>
            <person name="Larson L."/>
            <person name="Lewis B."/>
            <person name="Mehta T."/>
            <person name="Park D."/>
            <person name="Pearson M."/>
            <person name="Roberts A."/>
            <person name="Saif S."/>
            <person name="Shenoy N."/>
            <person name="Sisk P."/>
            <person name="Stolte C."/>
            <person name="Sykes S."/>
            <person name="Walk T."/>
            <person name="White J."/>
            <person name="Yandava C."/>
            <person name="Burger G."/>
            <person name="Gray M.W."/>
            <person name="Holland P.W.H."/>
            <person name="King N."/>
            <person name="Lang F.B.F."/>
            <person name="Roger A.J."/>
            <person name="Ruiz-Trillo I."/>
            <person name="Lander E."/>
            <person name="Nusbaum C."/>
        </authorList>
    </citation>
    <scope>NUCLEOTIDE SEQUENCE [LARGE SCALE GENOMIC DNA]</scope>
    <source>
        <strain evidence="2">ATCC 38327</strain>
    </source>
</reference>
<sequence length="493" mass="54109">MAELTDIQLPDLPDDVLQQIAKHVRARGKPKLIHGCIGLDAKSTVWSLLALRDTCRAWRRVVDDVLTWHLDLAVSVNIKMASESSTTTSIHSHVTSRWGAKVVVLRDDLRTEQVGDAVIPESPPQAPESLWIIGRNEPLDAGRHIALSQVRSIAVHGERAELSRALASKQYLPCLSTVLERTAMWFRHASAMKIEVPVPVASLVAPLAVLGPTLTLLDVCVGDSEWDNVAATITLPALYELRVTFHTGKPIRNMLAAPRLQKLCVQTHLIHPDLVQTYAAQWASTLRKLDLNAAIQGNFPVSNTPDMDTAREWLWLRTLTCPAPALNLLVPTTASDEGMSPLPTLRSLHLVSEQQIGRHLHSVTPASCPAALPRMPSLTTACLDTLRLPNTIFADLATVAPRLAQLDLARSLLIKHGVPMSRAVFPALERLVVHDPEVSQAAVTAVDAPVLKHVCLHEFVTKVPWPSVTSGELVALGWIGYRPVVRRTKVWPR</sequence>